<keyword evidence="1" id="KW-0645">Protease</keyword>
<dbReference type="InterPro" id="IPR041577">
    <property type="entry name" value="RT_RNaseH_2"/>
</dbReference>
<evidence type="ECO:0000256" key="1">
    <source>
        <dbReference type="ARBA" id="ARBA00022670"/>
    </source>
</evidence>
<evidence type="ECO:0000313" key="8">
    <source>
        <dbReference type="Proteomes" id="UP001151760"/>
    </source>
</evidence>
<dbReference type="InterPro" id="IPR043128">
    <property type="entry name" value="Rev_trsase/Diguanyl_cyclase"/>
</dbReference>
<keyword evidence="2" id="KW-0064">Aspartyl protease</keyword>
<evidence type="ECO:0000259" key="6">
    <source>
        <dbReference type="PROSITE" id="PS50158"/>
    </source>
</evidence>
<gene>
    <name evidence="7" type="ORF">Tco_0843027</name>
</gene>
<dbReference type="InterPro" id="IPR005162">
    <property type="entry name" value="Retrotrans_gag_dom"/>
</dbReference>
<keyword evidence="3" id="KW-0238">DNA-binding</keyword>
<dbReference type="Pfam" id="PF17919">
    <property type="entry name" value="RT_RNaseH_2"/>
    <property type="match status" value="1"/>
</dbReference>
<dbReference type="CDD" id="cd00303">
    <property type="entry name" value="retropepsin_like"/>
    <property type="match status" value="1"/>
</dbReference>
<dbReference type="Pfam" id="PF00098">
    <property type="entry name" value="zf-CCHC"/>
    <property type="match status" value="1"/>
</dbReference>
<keyword evidence="7" id="KW-0695">RNA-directed DNA polymerase</keyword>
<dbReference type="Pfam" id="PF08284">
    <property type="entry name" value="RVP_2"/>
    <property type="match status" value="1"/>
</dbReference>
<dbReference type="Proteomes" id="UP001151760">
    <property type="component" value="Unassembled WGS sequence"/>
</dbReference>
<dbReference type="InterPro" id="IPR036875">
    <property type="entry name" value="Znf_CCHC_sf"/>
</dbReference>
<dbReference type="GO" id="GO:0003964">
    <property type="term" value="F:RNA-directed DNA polymerase activity"/>
    <property type="evidence" value="ECO:0007669"/>
    <property type="project" value="UniProtKB-KW"/>
</dbReference>
<name>A0ABQ5B0X7_9ASTR</name>
<sequence length="830" mass="93512">MAPGRRPTVRQNPPVNRSTNQNNVDINSGIDTQMLNQLIATRVAKALAAAAVTHAASTQEETNLGSNSSQNKACNYKEFRAVMHENFRGTEGVVGLTRWFEKLESQFGISNVAEGDRVKFASSTLLDSALTWWNVYVRSVTLDTAHATPWSDFKAMFIRKYCPRNEVKQMENELWNLKVKGTNLTAYNQRFQELILLCPEMVPNTDRLLERYIEGLPLNIKGENSGDKQKWNGNHYNNNNPNTTSNLNPNKRPEIARVFTAGQGSYVGKLPYCGKCGRHHTDACPPTCHNCGRAGHKVKDCRAPPRPASQRGPGSQGGQGSDVTCFGCGEKGHYKNKCPNNGSQGRGNQIRGNQQNPQNNQRQNQGNPKGNNQASTSTQGGRRAPGRVYSLCAEAAVKDNNVVNGTFLINNVYASVLFDTGADRSFVSHAFSKYIDIPPTTLDTNYSVELADGKSLTTNTILRGCTLNLQNHLFKIDLLPIELGSFDVIVGMDWMAEHRAKVVCYEKYIRVPYGNDMLIVQGERSGVKNESRLEVISSIRTQKYIDQGCQVFLIQMMKEEGTEIPERQIEDMPVVRDFPKVFPEDLPGLPPTRQVEFHIKLIPGAAPVARAPYRLAPAEMKELAEQLKELSDKGFIRPSFSPWGAPILFVKKKDGSFRICIDYRYHQLRVREEDIPKTTFRTRYRHYEFQVMPFGLTNAPAVFMDLMNRVCKPHLDKFVIVFIDDILIYSRNEKEHEEHLKTILKLLKKEELSCGYYMEEFIKGFSKIAKPMTELTQKNQKFDWGKEQEEAFQLLKQKLCAVPILALPEGSDDFVVYCDASIKGLGAVLM</sequence>
<dbReference type="Pfam" id="PF03732">
    <property type="entry name" value="Retrotrans_gag"/>
    <property type="match status" value="1"/>
</dbReference>
<dbReference type="SMART" id="SM00343">
    <property type="entry name" value="ZnF_C2HC"/>
    <property type="match status" value="2"/>
</dbReference>
<dbReference type="InterPro" id="IPR000477">
    <property type="entry name" value="RT_dom"/>
</dbReference>
<feature type="region of interest" description="Disordered" evidence="5">
    <location>
        <begin position="223"/>
        <end position="250"/>
    </location>
</feature>
<evidence type="ECO:0000256" key="2">
    <source>
        <dbReference type="ARBA" id="ARBA00022750"/>
    </source>
</evidence>
<keyword evidence="4" id="KW-0479">Metal-binding</keyword>
<dbReference type="Gene3D" id="4.10.60.10">
    <property type="entry name" value="Zinc finger, CCHC-type"/>
    <property type="match status" value="1"/>
</dbReference>
<dbReference type="InterPro" id="IPR043502">
    <property type="entry name" value="DNA/RNA_pol_sf"/>
</dbReference>
<keyword evidence="7" id="KW-0548">Nucleotidyltransferase</keyword>
<feature type="compositionally biased region" description="Low complexity" evidence="5">
    <location>
        <begin position="340"/>
        <end position="373"/>
    </location>
</feature>
<keyword evidence="7" id="KW-0808">Transferase</keyword>
<dbReference type="PROSITE" id="PS50158">
    <property type="entry name" value="ZF_CCHC"/>
    <property type="match status" value="2"/>
</dbReference>
<feature type="domain" description="CCHC-type" evidence="6">
    <location>
        <begin position="325"/>
        <end position="340"/>
    </location>
</feature>
<dbReference type="InterPro" id="IPR021109">
    <property type="entry name" value="Peptidase_aspartic_dom_sf"/>
</dbReference>
<dbReference type="PANTHER" id="PTHR24559:SF427">
    <property type="entry name" value="RNA-DIRECTED DNA POLYMERASE"/>
    <property type="match status" value="1"/>
</dbReference>
<evidence type="ECO:0000313" key="7">
    <source>
        <dbReference type="EMBL" id="GJT08565.1"/>
    </source>
</evidence>
<organism evidence="7 8">
    <name type="scientific">Tanacetum coccineum</name>
    <dbReference type="NCBI Taxonomy" id="301880"/>
    <lineage>
        <taxon>Eukaryota</taxon>
        <taxon>Viridiplantae</taxon>
        <taxon>Streptophyta</taxon>
        <taxon>Embryophyta</taxon>
        <taxon>Tracheophyta</taxon>
        <taxon>Spermatophyta</taxon>
        <taxon>Magnoliopsida</taxon>
        <taxon>eudicotyledons</taxon>
        <taxon>Gunneridae</taxon>
        <taxon>Pentapetalae</taxon>
        <taxon>asterids</taxon>
        <taxon>campanulids</taxon>
        <taxon>Asterales</taxon>
        <taxon>Asteraceae</taxon>
        <taxon>Asteroideae</taxon>
        <taxon>Anthemideae</taxon>
        <taxon>Anthemidinae</taxon>
        <taxon>Tanacetum</taxon>
    </lineage>
</organism>
<dbReference type="Gene3D" id="2.40.70.10">
    <property type="entry name" value="Acid Proteases"/>
    <property type="match status" value="1"/>
</dbReference>
<feature type="compositionally biased region" description="Low complexity" evidence="5">
    <location>
        <begin position="232"/>
        <end position="250"/>
    </location>
</feature>
<reference evidence="7" key="1">
    <citation type="journal article" date="2022" name="Int. J. Mol. Sci.">
        <title>Draft Genome of Tanacetum Coccineum: Genomic Comparison of Closely Related Tanacetum-Family Plants.</title>
        <authorList>
            <person name="Yamashiro T."/>
            <person name="Shiraishi A."/>
            <person name="Nakayama K."/>
            <person name="Satake H."/>
        </authorList>
    </citation>
    <scope>NUCLEOTIDE SEQUENCE</scope>
</reference>
<reference evidence="7" key="2">
    <citation type="submission" date="2022-01" db="EMBL/GenBank/DDBJ databases">
        <authorList>
            <person name="Yamashiro T."/>
            <person name="Shiraishi A."/>
            <person name="Satake H."/>
            <person name="Nakayama K."/>
        </authorList>
    </citation>
    <scope>NUCLEOTIDE SEQUENCE</scope>
</reference>
<dbReference type="CDD" id="cd01647">
    <property type="entry name" value="RT_LTR"/>
    <property type="match status" value="1"/>
</dbReference>
<dbReference type="PANTHER" id="PTHR24559">
    <property type="entry name" value="TRANSPOSON TY3-I GAG-POL POLYPROTEIN"/>
    <property type="match status" value="1"/>
</dbReference>
<feature type="region of interest" description="Disordered" evidence="5">
    <location>
        <begin position="1"/>
        <end position="27"/>
    </location>
</feature>
<dbReference type="Pfam" id="PF00078">
    <property type="entry name" value="RVT_1"/>
    <property type="match status" value="1"/>
</dbReference>
<feature type="compositionally biased region" description="Polar residues" evidence="5">
    <location>
        <begin position="9"/>
        <end position="27"/>
    </location>
</feature>
<feature type="domain" description="CCHC-type" evidence="6">
    <location>
        <begin position="288"/>
        <end position="302"/>
    </location>
</feature>
<feature type="region of interest" description="Disordered" evidence="5">
    <location>
        <begin position="337"/>
        <end position="384"/>
    </location>
</feature>
<keyword evidence="4" id="KW-0863">Zinc-finger</keyword>
<keyword evidence="8" id="KW-1185">Reference proteome</keyword>
<proteinExistence type="predicted"/>
<keyword evidence="4" id="KW-0862">Zinc</keyword>
<dbReference type="SUPFAM" id="SSF57756">
    <property type="entry name" value="Retrovirus zinc finger-like domains"/>
    <property type="match status" value="1"/>
</dbReference>
<evidence type="ECO:0000256" key="4">
    <source>
        <dbReference type="PROSITE-ProRule" id="PRU00047"/>
    </source>
</evidence>
<feature type="region of interest" description="Disordered" evidence="5">
    <location>
        <begin position="295"/>
        <end position="320"/>
    </location>
</feature>
<dbReference type="InterPro" id="IPR001878">
    <property type="entry name" value="Znf_CCHC"/>
</dbReference>
<dbReference type="EMBL" id="BQNB010012840">
    <property type="protein sequence ID" value="GJT08565.1"/>
    <property type="molecule type" value="Genomic_DNA"/>
</dbReference>
<dbReference type="SUPFAM" id="SSF56672">
    <property type="entry name" value="DNA/RNA polymerases"/>
    <property type="match status" value="1"/>
</dbReference>
<dbReference type="Gene3D" id="3.30.70.270">
    <property type="match status" value="1"/>
</dbReference>
<evidence type="ECO:0000256" key="3">
    <source>
        <dbReference type="ARBA" id="ARBA00023125"/>
    </source>
</evidence>
<comment type="caution">
    <text evidence="7">The sequence shown here is derived from an EMBL/GenBank/DDBJ whole genome shotgun (WGS) entry which is preliminary data.</text>
</comment>
<dbReference type="SUPFAM" id="SSF50630">
    <property type="entry name" value="Acid proteases"/>
    <property type="match status" value="1"/>
</dbReference>
<protein>
    <submittedName>
        <fullName evidence="7">Reverse transcriptase domain-containing protein</fullName>
    </submittedName>
</protein>
<accession>A0ABQ5B0X7</accession>
<evidence type="ECO:0000256" key="5">
    <source>
        <dbReference type="SAM" id="MobiDB-lite"/>
    </source>
</evidence>
<keyword evidence="2" id="KW-0378">Hydrolase</keyword>
<dbReference type="InterPro" id="IPR053134">
    <property type="entry name" value="RNA-dir_DNA_polymerase"/>
</dbReference>
<dbReference type="Gene3D" id="3.10.10.10">
    <property type="entry name" value="HIV Type 1 Reverse Transcriptase, subunit A, domain 1"/>
    <property type="match status" value="1"/>
</dbReference>